<dbReference type="SUPFAM" id="SSF52047">
    <property type="entry name" value="RNI-like"/>
    <property type="match status" value="1"/>
</dbReference>
<dbReference type="PANTHER" id="PTHR31900">
    <property type="entry name" value="F-BOX/RNI SUPERFAMILY PROTEIN-RELATED"/>
    <property type="match status" value="1"/>
</dbReference>
<dbReference type="InterPro" id="IPR053781">
    <property type="entry name" value="F-box_AtFBL13-like"/>
</dbReference>
<dbReference type="Pfam" id="PF08387">
    <property type="entry name" value="FBD"/>
    <property type="match status" value="1"/>
</dbReference>
<feature type="compositionally biased region" description="Basic residues" evidence="1">
    <location>
        <begin position="1"/>
        <end position="13"/>
    </location>
</feature>
<comment type="caution">
    <text evidence="3">The sequence shown here is derived from an EMBL/GenBank/DDBJ whole genome shotgun (WGS) entry which is preliminary data.</text>
</comment>
<reference evidence="3 4" key="1">
    <citation type="journal article" date="2021" name="Comput. Struct. Biotechnol. J.">
        <title>De novo genome assembly of the potent medicinal plant Rehmannia glutinosa using nanopore technology.</title>
        <authorList>
            <person name="Ma L."/>
            <person name="Dong C."/>
            <person name="Song C."/>
            <person name="Wang X."/>
            <person name="Zheng X."/>
            <person name="Niu Y."/>
            <person name="Chen S."/>
            <person name="Feng W."/>
        </authorList>
    </citation>
    <scope>NUCLEOTIDE SEQUENCE [LARGE SCALE GENOMIC DNA]</scope>
    <source>
        <strain evidence="3">DH-2019</strain>
    </source>
</reference>
<proteinExistence type="predicted"/>
<keyword evidence="4" id="KW-1185">Reference proteome</keyword>
<dbReference type="InterPro" id="IPR036047">
    <property type="entry name" value="F-box-like_dom_sf"/>
</dbReference>
<dbReference type="PANTHER" id="PTHR31900:SF34">
    <property type="entry name" value="EMB|CAB62440.1-RELATED"/>
    <property type="match status" value="1"/>
</dbReference>
<dbReference type="CDD" id="cd22160">
    <property type="entry name" value="F-box_AtFBL13-like"/>
    <property type="match status" value="1"/>
</dbReference>
<evidence type="ECO:0000313" key="3">
    <source>
        <dbReference type="EMBL" id="KAK6134612.1"/>
    </source>
</evidence>
<dbReference type="Gene3D" id="3.80.10.10">
    <property type="entry name" value="Ribonuclease Inhibitor"/>
    <property type="match status" value="1"/>
</dbReference>
<evidence type="ECO:0000313" key="4">
    <source>
        <dbReference type="Proteomes" id="UP001318860"/>
    </source>
</evidence>
<dbReference type="InterPro" id="IPR032675">
    <property type="entry name" value="LRR_dom_sf"/>
</dbReference>
<name>A0ABR0VHF4_REHGL</name>
<gene>
    <name evidence="3" type="ORF">DH2020_031671</name>
</gene>
<dbReference type="InterPro" id="IPR006566">
    <property type="entry name" value="FBD"/>
</dbReference>
<dbReference type="Proteomes" id="UP001318860">
    <property type="component" value="Unassembled WGS sequence"/>
</dbReference>
<feature type="domain" description="FBD" evidence="2">
    <location>
        <begin position="391"/>
        <end position="463"/>
    </location>
</feature>
<dbReference type="Pfam" id="PF24758">
    <property type="entry name" value="LRR_At5g56370"/>
    <property type="match status" value="1"/>
</dbReference>
<sequence>MEIAKQHSRKNRQKQNMPSVDRLSSLPDGILCHILSFLPTKLSVATSILAKRWRFIWAHVPNLDFRTSFSNIINRIMFLHKVQNLTTFRLYYKDINISDYEFETDQWDEHPCNHYQLETWITTAIERNVRNLDLRLTLMLPRCLFTCKTLVDLGLYNCVVDIPLTSVVSLPNLAPVSLPCLKKLHLYFVEYEVDETLSHLLYGCPVLEELIIDGEQTLGCCNISSPTLKRLTFNISFGYEFYESGGRLKINTPAVRYLQVKDCSCEHVSLSPMTALVEADISIINITSLEEENYFYTRCLLKFFDSLCNVKYLKLSEPHAEFPDLGLVGSYVRFDNLTKLELAADWRFLIKFLESAANLEVLVMCEVWTENKSLVDKGLKNWMEPMEERCTCLLYSLRIVRIDRFGCTEQEFNMVRYILRNAKVLKRMEIYAKHELDFKAKFDALQRISLFHRGSRECELAFSLDSFWGLNRHIGFL</sequence>
<dbReference type="InterPro" id="IPR001810">
    <property type="entry name" value="F-box_dom"/>
</dbReference>
<organism evidence="3 4">
    <name type="scientific">Rehmannia glutinosa</name>
    <name type="common">Chinese foxglove</name>
    <dbReference type="NCBI Taxonomy" id="99300"/>
    <lineage>
        <taxon>Eukaryota</taxon>
        <taxon>Viridiplantae</taxon>
        <taxon>Streptophyta</taxon>
        <taxon>Embryophyta</taxon>
        <taxon>Tracheophyta</taxon>
        <taxon>Spermatophyta</taxon>
        <taxon>Magnoliopsida</taxon>
        <taxon>eudicotyledons</taxon>
        <taxon>Gunneridae</taxon>
        <taxon>Pentapetalae</taxon>
        <taxon>asterids</taxon>
        <taxon>lamiids</taxon>
        <taxon>Lamiales</taxon>
        <taxon>Orobanchaceae</taxon>
        <taxon>Rehmannieae</taxon>
        <taxon>Rehmannia</taxon>
    </lineage>
</organism>
<dbReference type="Pfam" id="PF00646">
    <property type="entry name" value="F-box"/>
    <property type="match status" value="1"/>
</dbReference>
<dbReference type="SMART" id="SM00579">
    <property type="entry name" value="FBD"/>
    <property type="match status" value="1"/>
</dbReference>
<dbReference type="Gene3D" id="1.20.1280.50">
    <property type="match status" value="1"/>
</dbReference>
<accession>A0ABR0VHF4</accession>
<dbReference type="SUPFAM" id="SSF81383">
    <property type="entry name" value="F-box domain"/>
    <property type="match status" value="1"/>
</dbReference>
<dbReference type="InterPro" id="IPR050232">
    <property type="entry name" value="FBL13/AtMIF1-like"/>
</dbReference>
<dbReference type="InterPro" id="IPR055411">
    <property type="entry name" value="LRR_FXL15/At3g58940/PEG3-like"/>
</dbReference>
<dbReference type="EMBL" id="JABTTQ020001144">
    <property type="protein sequence ID" value="KAK6134612.1"/>
    <property type="molecule type" value="Genomic_DNA"/>
</dbReference>
<evidence type="ECO:0000259" key="2">
    <source>
        <dbReference type="SMART" id="SM00579"/>
    </source>
</evidence>
<evidence type="ECO:0000256" key="1">
    <source>
        <dbReference type="SAM" id="MobiDB-lite"/>
    </source>
</evidence>
<protein>
    <recommendedName>
        <fullName evidence="2">FBD domain-containing protein</fullName>
    </recommendedName>
</protein>
<feature type="region of interest" description="Disordered" evidence="1">
    <location>
        <begin position="1"/>
        <end position="20"/>
    </location>
</feature>